<dbReference type="InterPro" id="IPR013785">
    <property type="entry name" value="Aldolase_TIM"/>
</dbReference>
<dbReference type="CDD" id="cd02803">
    <property type="entry name" value="OYE_like_FMN_family"/>
    <property type="match status" value="1"/>
</dbReference>
<reference evidence="10" key="1">
    <citation type="submission" date="2020-10" db="EMBL/GenBank/DDBJ databases">
        <title>Taxonomic study of unclassified bacteria belonging to the class Ktedonobacteria.</title>
        <authorList>
            <person name="Yabe S."/>
            <person name="Wang C.M."/>
            <person name="Zheng Y."/>
            <person name="Sakai Y."/>
            <person name="Cavaletti L."/>
            <person name="Monciardini P."/>
            <person name="Donadio S."/>
        </authorList>
    </citation>
    <scope>NUCLEOTIDE SEQUENCE</scope>
    <source>
        <strain evidence="10">SOSP1-1</strain>
    </source>
</reference>
<organism evidence="10 11">
    <name type="scientific">Ktedonospora formicarum</name>
    <dbReference type="NCBI Taxonomy" id="2778364"/>
    <lineage>
        <taxon>Bacteria</taxon>
        <taxon>Bacillati</taxon>
        <taxon>Chloroflexota</taxon>
        <taxon>Ktedonobacteria</taxon>
        <taxon>Ktedonobacterales</taxon>
        <taxon>Ktedonobacteraceae</taxon>
        <taxon>Ktedonospora</taxon>
    </lineage>
</organism>
<evidence type="ECO:0000256" key="4">
    <source>
        <dbReference type="ARBA" id="ARBA00022643"/>
    </source>
</evidence>
<keyword evidence="7" id="KW-0408">Iron</keyword>
<feature type="domain" description="NADH:flavin oxidoreductase/NADH oxidase N-terminal" evidence="9">
    <location>
        <begin position="1"/>
        <end position="291"/>
    </location>
</feature>
<dbReference type="EMBL" id="BNJF01000004">
    <property type="protein sequence ID" value="GHO48992.1"/>
    <property type="molecule type" value="Genomic_DNA"/>
</dbReference>
<evidence type="ECO:0000259" key="9">
    <source>
        <dbReference type="Pfam" id="PF00724"/>
    </source>
</evidence>
<dbReference type="AlphaFoldDB" id="A0A8J3I2P4"/>
<keyword evidence="6" id="KW-0560">Oxidoreductase</keyword>
<dbReference type="PANTHER" id="PTHR42917">
    <property type="entry name" value="2,4-DIENOYL-COA REDUCTASE"/>
    <property type="match status" value="1"/>
</dbReference>
<evidence type="ECO:0000313" key="10">
    <source>
        <dbReference type="EMBL" id="GHO48992.1"/>
    </source>
</evidence>
<keyword evidence="3" id="KW-0285">Flavoprotein</keyword>
<evidence type="ECO:0000256" key="7">
    <source>
        <dbReference type="ARBA" id="ARBA00023004"/>
    </source>
</evidence>
<evidence type="ECO:0000313" key="11">
    <source>
        <dbReference type="Proteomes" id="UP000612362"/>
    </source>
</evidence>
<gene>
    <name evidence="10" type="ORF">KSX_71550</name>
</gene>
<comment type="caution">
    <text evidence="10">The sequence shown here is derived from an EMBL/GenBank/DDBJ whole genome shotgun (WGS) entry which is preliminary data.</text>
</comment>
<dbReference type="PANTHER" id="PTHR42917:SF2">
    <property type="entry name" value="2,4-DIENOYL-COA REDUCTASE [(2E)-ENOYL-COA-PRODUCING]"/>
    <property type="match status" value="1"/>
</dbReference>
<evidence type="ECO:0000256" key="2">
    <source>
        <dbReference type="ARBA" id="ARBA00001966"/>
    </source>
</evidence>
<name>A0A8J3I2P4_9CHLR</name>
<comment type="cofactor">
    <cofactor evidence="1">
        <name>FMN</name>
        <dbReference type="ChEBI" id="CHEBI:58210"/>
    </cofactor>
</comment>
<dbReference type="GO" id="GO:0016491">
    <property type="term" value="F:oxidoreductase activity"/>
    <property type="evidence" value="ECO:0007669"/>
    <property type="project" value="UniProtKB-KW"/>
</dbReference>
<protein>
    <submittedName>
        <fullName evidence="10">NADH:flavin oxidoreductase</fullName>
    </submittedName>
</protein>
<keyword evidence="8" id="KW-0411">Iron-sulfur</keyword>
<dbReference type="SUPFAM" id="SSF51395">
    <property type="entry name" value="FMN-linked oxidoreductases"/>
    <property type="match status" value="1"/>
</dbReference>
<dbReference type="GO" id="GO:0051536">
    <property type="term" value="F:iron-sulfur cluster binding"/>
    <property type="evidence" value="ECO:0007669"/>
    <property type="project" value="UniProtKB-KW"/>
</dbReference>
<dbReference type="InterPro" id="IPR051793">
    <property type="entry name" value="NADH:flavin_oxidoreductase"/>
</dbReference>
<evidence type="ECO:0000256" key="3">
    <source>
        <dbReference type="ARBA" id="ARBA00022630"/>
    </source>
</evidence>
<keyword evidence="4" id="KW-0288">FMN</keyword>
<evidence type="ECO:0000256" key="1">
    <source>
        <dbReference type="ARBA" id="ARBA00001917"/>
    </source>
</evidence>
<accession>A0A8J3I2P4</accession>
<dbReference type="Proteomes" id="UP000612362">
    <property type="component" value="Unassembled WGS sequence"/>
</dbReference>
<keyword evidence="11" id="KW-1185">Reference proteome</keyword>
<proteinExistence type="predicted"/>
<evidence type="ECO:0000256" key="8">
    <source>
        <dbReference type="ARBA" id="ARBA00023014"/>
    </source>
</evidence>
<evidence type="ECO:0000256" key="6">
    <source>
        <dbReference type="ARBA" id="ARBA00023002"/>
    </source>
</evidence>
<dbReference type="GO" id="GO:0010181">
    <property type="term" value="F:FMN binding"/>
    <property type="evidence" value="ECO:0007669"/>
    <property type="project" value="InterPro"/>
</dbReference>
<dbReference type="GO" id="GO:0046872">
    <property type="term" value="F:metal ion binding"/>
    <property type="evidence" value="ECO:0007669"/>
    <property type="project" value="UniProtKB-KW"/>
</dbReference>
<keyword evidence="5" id="KW-0479">Metal-binding</keyword>
<dbReference type="InterPro" id="IPR001155">
    <property type="entry name" value="OxRdtase_FMN_N"/>
</dbReference>
<dbReference type="Pfam" id="PF00724">
    <property type="entry name" value="Oxidored_FMN"/>
    <property type="match status" value="1"/>
</dbReference>
<comment type="cofactor">
    <cofactor evidence="2">
        <name>[4Fe-4S] cluster</name>
        <dbReference type="ChEBI" id="CHEBI:49883"/>
    </cofactor>
</comment>
<evidence type="ECO:0000256" key="5">
    <source>
        <dbReference type="ARBA" id="ARBA00022723"/>
    </source>
</evidence>
<sequence>MIITEGTYTDQAQSQAYAHQPGIVTQAQIQAWRTLVQSVHTAGASIFLQLMHAGALSQENHYRTHTLAPSAVLPKGEKMPEYGGQGPFSVPEAMSEKHILEAIEGFAQSAVNARDAGFDGVEVHGANGYLLDQFITNYTNRRTDRYGGSIKGRIRFAVEVVEAIRLAVGKEYPLGMRLSQTKVNDFVYRWPGGQKDGEVIFSALAEAGVSYLHLASEGRDWRKTASIADGVTITQLARKVAHIPVIANGGMHDPSLAEQIINEGHADMISLARGALVHADWPQRVAQGLALEAFDPEILHPRATIENALRWRTLRERH</sequence>
<dbReference type="Gene3D" id="3.20.20.70">
    <property type="entry name" value="Aldolase class I"/>
    <property type="match status" value="1"/>
</dbReference>